<evidence type="ECO:0000313" key="3">
    <source>
        <dbReference type="EMBL" id="GMI31626.1"/>
    </source>
</evidence>
<dbReference type="Proteomes" id="UP001165060">
    <property type="component" value="Unassembled WGS sequence"/>
</dbReference>
<comment type="caution">
    <text evidence="3">The sequence shown here is derived from an EMBL/GenBank/DDBJ whole genome shotgun (WGS) entry which is preliminary data.</text>
</comment>
<dbReference type="PANTHER" id="PTHR47340">
    <property type="entry name" value="DUPLICATED HOMEODOMAIN-LIKE SUPERFAMILY PROTEIN"/>
    <property type="match status" value="1"/>
</dbReference>
<dbReference type="SUPFAM" id="SSF46689">
    <property type="entry name" value="Homeodomain-like"/>
    <property type="match status" value="2"/>
</dbReference>
<feature type="region of interest" description="Disordered" evidence="1">
    <location>
        <begin position="596"/>
        <end position="679"/>
    </location>
</feature>
<dbReference type="PROSITE" id="PS51293">
    <property type="entry name" value="SANT"/>
    <property type="match status" value="1"/>
</dbReference>
<feature type="compositionally biased region" description="Acidic residues" evidence="1">
    <location>
        <begin position="477"/>
        <end position="487"/>
    </location>
</feature>
<protein>
    <recommendedName>
        <fullName evidence="2">SANT domain-containing protein</fullName>
    </recommendedName>
</protein>
<feature type="compositionally biased region" description="Low complexity" evidence="1">
    <location>
        <begin position="192"/>
        <end position="201"/>
    </location>
</feature>
<evidence type="ECO:0000313" key="4">
    <source>
        <dbReference type="Proteomes" id="UP001165060"/>
    </source>
</evidence>
<reference evidence="3 4" key="1">
    <citation type="journal article" date="2023" name="Commun. Biol.">
        <title>Genome analysis of Parmales, the sister group of diatoms, reveals the evolutionary specialization of diatoms from phago-mixotrophs to photoautotrophs.</title>
        <authorList>
            <person name="Ban H."/>
            <person name="Sato S."/>
            <person name="Yoshikawa S."/>
            <person name="Yamada K."/>
            <person name="Nakamura Y."/>
            <person name="Ichinomiya M."/>
            <person name="Sato N."/>
            <person name="Blanc-Mathieu R."/>
            <person name="Endo H."/>
            <person name="Kuwata A."/>
            <person name="Ogata H."/>
        </authorList>
    </citation>
    <scope>NUCLEOTIDE SEQUENCE [LARGE SCALE GENOMIC DNA]</scope>
</reference>
<feature type="domain" description="SANT" evidence="2">
    <location>
        <begin position="294"/>
        <end position="345"/>
    </location>
</feature>
<feature type="compositionally biased region" description="Pro residues" evidence="1">
    <location>
        <begin position="600"/>
        <end position="625"/>
    </location>
</feature>
<dbReference type="CDD" id="cd00167">
    <property type="entry name" value="SANT"/>
    <property type="match status" value="2"/>
</dbReference>
<organism evidence="3 4">
    <name type="scientific">Tetraparma gracilis</name>
    <dbReference type="NCBI Taxonomy" id="2962635"/>
    <lineage>
        <taxon>Eukaryota</taxon>
        <taxon>Sar</taxon>
        <taxon>Stramenopiles</taxon>
        <taxon>Ochrophyta</taxon>
        <taxon>Bolidophyceae</taxon>
        <taxon>Parmales</taxon>
        <taxon>Triparmaceae</taxon>
        <taxon>Tetraparma</taxon>
    </lineage>
</organism>
<dbReference type="InterPro" id="IPR001005">
    <property type="entry name" value="SANT/Myb"/>
</dbReference>
<dbReference type="EMBL" id="BRYB01001702">
    <property type="protein sequence ID" value="GMI31626.1"/>
    <property type="molecule type" value="Genomic_DNA"/>
</dbReference>
<dbReference type="InterPro" id="IPR017884">
    <property type="entry name" value="SANT_dom"/>
</dbReference>
<name>A0ABQ6MSS2_9STRA</name>
<sequence length="679" mass="73901">PPPPYLWPRLALLADLQRDLLALPQPAEVTPKGAAVAPHYVRTLEGEGRMRELVGRVVGENRGRAREANEEALSLLPAAGSAPPLTPGLPPSLSASLHSWSLSCRGVTGPSNALYSSPAASPLYAHLAEIHELKGADVGKLVGSRQRKLYRRWTRLAREYVATTDTYLATRTKEEAKAKALEDLKSPPPPSLSSNPYAANPRRPRRSQGGGDATPGLGLAPPAASSDFAASEYEQELIIKELMAKEAMEKRIANGGSDLPRQVVALETELNGRYLPLMTNQFVPDPLQEQQEADLINPFSDVEKCIFLDRFSQFPKNFKKISSFLKNKTTADCVAFYYNSKKFVNFKLLLREYSARRRLREFGHQPSYDVWSSTVAAARAMGAGVSERMFSHLGHPTYAFTMPPDNLYNTWQMHPPRGPVLAAYKDALGKGHTGLSLSHGPESRPLTPNGERPAKAEGRKAAEAKTEEPPPPKMEDPESEPDEDYEESGGRKGGRGGGVQKWTEPEKILYVEKFKVLGKNWDEFQKVFPNKSKSSIRNFFQNYKDKLGLQAIFEDRMGDEDDDGFEEEVISKRKVRGPPTEPVALGAVVKTEEAAAAPAVEPPAVEPPAVEPPAVEPPAVEPPAVEPAVEPAVDEVEATPPAVQPAPEPAPAAMEVDEGAPEAQGEGDASAMQLADEGA</sequence>
<dbReference type="Gene3D" id="1.20.58.1880">
    <property type="match status" value="1"/>
</dbReference>
<dbReference type="Gene3D" id="1.10.10.60">
    <property type="entry name" value="Homeodomain-like"/>
    <property type="match status" value="1"/>
</dbReference>
<feature type="region of interest" description="Disordered" evidence="1">
    <location>
        <begin position="180"/>
        <end position="221"/>
    </location>
</feature>
<dbReference type="InterPro" id="IPR009057">
    <property type="entry name" value="Homeodomain-like_sf"/>
</dbReference>
<gene>
    <name evidence="3" type="ORF">TeGR_g4210</name>
</gene>
<proteinExistence type="predicted"/>
<accession>A0ABQ6MSS2</accession>
<evidence type="ECO:0000259" key="2">
    <source>
        <dbReference type="PROSITE" id="PS51293"/>
    </source>
</evidence>
<dbReference type="PANTHER" id="PTHR47340:SF1">
    <property type="entry name" value="DUPLICATED HOMEODOMAIN-LIKE SUPERFAMILY PROTEIN"/>
    <property type="match status" value="1"/>
</dbReference>
<feature type="compositionally biased region" description="Basic and acidic residues" evidence="1">
    <location>
        <begin position="452"/>
        <end position="476"/>
    </location>
</feature>
<keyword evidence="4" id="KW-1185">Reference proteome</keyword>
<evidence type="ECO:0000256" key="1">
    <source>
        <dbReference type="SAM" id="MobiDB-lite"/>
    </source>
</evidence>
<feature type="non-terminal residue" evidence="3">
    <location>
        <position position="1"/>
    </location>
</feature>
<feature type="region of interest" description="Disordered" evidence="1">
    <location>
        <begin position="432"/>
        <end position="500"/>
    </location>
</feature>
<dbReference type="Pfam" id="PF00249">
    <property type="entry name" value="Myb_DNA-binding"/>
    <property type="match status" value="1"/>
</dbReference>
<dbReference type="SMART" id="SM00717">
    <property type="entry name" value="SANT"/>
    <property type="match status" value="2"/>
</dbReference>